<feature type="transmembrane region" description="Helical" evidence="7">
    <location>
        <begin position="272"/>
        <end position="298"/>
    </location>
</feature>
<keyword evidence="11" id="KW-1185">Reference proteome</keyword>
<evidence type="ECO:0000256" key="3">
    <source>
        <dbReference type="ARBA" id="ARBA00022475"/>
    </source>
</evidence>
<dbReference type="RefSeq" id="WP_012991577.1">
    <property type="nucleotide sequence ID" value="NC_013894.1"/>
</dbReference>
<keyword evidence="5 7" id="KW-1133">Transmembrane helix</keyword>
<dbReference type="PANTHER" id="PTHR30489:SF0">
    <property type="entry name" value="LIPOPROTEIN-RELEASING SYSTEM TRANSMEMBRANE PROTEIN LOLE"/>
    <property type="match status" value="1"/>
</dbReference>
<gene>
    <name evidence="10" type="ordered locus">Thal_0536</name>
</gene>
<dbReference type="InterPro" id="IPR025857">
    <property type="entry name" value="MacB_PCD"/>
</dbReference>
<accession>D3SPT3</accession>
<keyword evidence="3" id="KW-1003">Cell membrane</keyword>
<dbReference type="GO" id="GO:0044874">
    <property type="term" value="P:lipoprotein localization to outer membrane"/>
    <property type="evidence" value="ECO:0007669"/>
    <property type="project" value="TreeGrafter"/>
</dbReference>
<protein>
    <recommendedName>
        <fullName evidence="12">ABC transporter permease</fullName>
    </recommendedName>
</protein>
<evidence type="ECO:0000259" key="8">
    <source>
        <dbReference type="Pfam" id="PF02687"/>
    </source>
</evidence>
<organism evidence="10 11">
    <name type="scientific">Thermocrinis albus (strain DSM 14484 / JCM 11386 / HI 11/12)</name>
    <dbReference type="NCBI Taxonomy" id="638303"/>
    <lineage>
        <taxon>Bacteria</taxon>
        <taxon>Pseudomonadati</taxon>
        <taxon>Aquificota</taxon>
        <taxon>Aquificia</taxon>
        <taxon>Aquificales</taxon>
        <taxon>Aquificaceae</taxon>
        <taxon>Thermocrinis</taxon>
    </lineage>
</organism>
<dbReference type="OrthoDB" id="9770036at2"/>
<keyword evidence="6 7" id="KW-0472">Membrane</keyword>
<keyword evidence="4 7" id="KW-0812">Transmembrane</keyword>
<feature type="transmembrane region" description="Helical" evidence="7">
    <location>
        <begin position="20"/>
        <end position="43"/>
    </location>
</feature>
<feature type="domain" description="ABC3 transporter permease C-terminal" evidence="8">
    <location>
        <begin position="276"/>
        <end position="399"/>
    </location>
</feature>
<feature type="transmembrane region" description="Helical" evidence="7">
    <location>
        <begin position="371"/>
        <end position="389"/>
    </location>
</feature>
<reference evidence="11" key="1">
    <citation type="journal article" date="2010" name="Stand. Genomic Sci.">
        <title>Complete genome sequence of Thermocrinis albus type strain (HI 11/12T).</title>
        <authorList>
            <person name="Wirth R."/>
            <person name="Sikorski J."/>
            <person name="Brambilla E."/>
            <person name="Misra M."/>
            <person name="Lapidus A."/>
            <person name="Copeland A."/>
            <person name="Nolan M."/>
            <person name="Lucas S."/>
            <person name="Chen F."/>
            <person name="Tice H."/>
            <person name="Cheng J.F."/>
            <person name="Han C."/>
            <person name="Detter J.C."/>
            <person name="Tapia R."/>
            <person name="Bruce D."/>
            <person name="Goodwin L."/>
            <person name="Pitluck S."/>
            <person name="Pati A."/>
            <person name="Anderson I."/>
            <person name="Ivanova N."/>
            <person name="Mavromatis K."/>
            <person name="Mikhailova N."/>
            <person name="Chen A."/>
            <person name="Palaniappan K."/>
            <person name="Bilek Y."/>
            <person name="Hader T."/>
            <person name="Land M."/>
            <person name="Hauser L."/>
            <person name="Chang Y.J."/>
            <person name="Jeffries C.D."/>
            <person name="Tindall B.J."/>
            <person name="Rohde M."/>
            <person name="Goker M."/>
            <person name="Bristow J."/>
            <person name="Eisen J.A."/>
            <person name="Markowitz V."/>
            <person name="Hugenholtz P."/>
            <person name="Kyrpides N.C."/>
            <person name="Klenk H.P."/>
        </authorList>
    </citation>
    <scope>NUCLEOTIDE SEQUENCE [LARGE SCALE GENOMIC DNA]</scope>
    <source>
        <strain evidence="11">DSM 14484 / JCM 11386 / HI 11/12</strain>
    </source>
</reference>
<dbReference type="PANTHER" id="PTHR30489">
    <property type="entry name" value="LIPOPROTEIN-RELEASING SYSTEM TRANSMEMBRANE PROTEIN LOLE"/>
    <property type="match status" value="1"/>
</dbReference>
<evidence type="ECO:0000256" key="1">
    <source>
        <dbReference type="ARBA" id="ARBA00004651"/>
    </source>
</evidence>
<proteinExistence type="inferred from homology"/>
<dbReference type="EMBL" id="CP001931">
    <property type="protein sequence ID" value="ADC89170.1"/>
    <property type="molecule type" value="Genomic_DNA"/>
</dbReference>
<feature type="domain" description="MacB-like periplasmic core" evidence="9">
    <location>
        <begin position="19"/>
        <end position="245"/>
    </location>
</feature>
<dbReference type="STRING" id="638303.Thal_0536"/>
<dbReference type="eggNOG" id="COG4591">
    <property type="taxonomic scope" value="Bacteria"/>
</dbReference>
<feature type="transmembrane region" description="Helical" evidence="7">
    <location>
        <begin position="319"/>
        <end position="343"/>
    </location>
</feature>
<dbReference type="AlphaFoldDB" id="D3SPT3"/>
<sequence length="406" mass="45714">MRHVFFLAYKLMVERKRQSIVSLMGVVVGFAAFVVMSSIMFGFQGYFIQQVVDIDAHVRIKAREEKRRYEGDIPTLVLGEEVQKKDRLIGWKELIERIRKDPEVEGVAPHLVSKGILRYGVREKPVTLIGIDPQLEEKASVLKRFLRGKGLEEMKKRKDVLIVGALVARDLGVAEGKKVILSVPEGSVSMVVVDIMDSGITNIDDSRVYISLSALQALLQRPGEVNELVVKLRDPSHAEKVARRWKSMTSYEVESWQKAYRNFLTIFRIQNIITYMIVVAILTVSAFGIFNIIMMTVLEKRKEIAILMAMGYSRREITLVFLLQGVLLGVGGVMIGSLLAFGLQEYLSSVKLDVEGLIRTKGFVLDRSSTFYLFGAGFSLLFCVVASFYPSYRAGKLNPVDIFRSG</sequence>
<dbReference type="Pfam" id="PF12704">
    <property type="entry name" value="MacB_PCD"/>
    <property type="match status" value="1"/>
</dbReference>
<dbReference type="HOGENOM" id="CLU_000604_8_1_0"/>
<evidence type="ECO:0000256" key="7">
    <source>
        <dbReference type="SAM" id="Phobius"/>
    </source>
</evidence>
<evidence type="ECO:0008006" key="12">
    <source>
        <dbReference type="Google" id="ProtNLM"/>
    </source>
</evidence>
<evidence type="ECO:0000256" key="4">
    <source>
        <dbReference type="ARBA" id="ARBA00022692"/>
    </source>
</evidence>
<evidence type="ECO:0000256" key="5">
    <source>
        <dbReference type="ARBA" id="ARBA00022989"/>
    </source>
</evidence>
<name>D3SPT3_THEAH</name>
<dbReference type="GO" id="GO:0098797">
    <property type="term" value="C:plasma membrane protein complex"/>
    <property type="evidence" value="ECO:0007669"/>
    <property type="project" value="TreeGrafter"/>
</dbReference>
<evidence type="ECO:0000313" key="11">
    <source>
        <dbReference type="Proteomes" id="UP000002043"/>
    </source>
</evidence>
<comment type="subcellular location">
    <subcellularLocation>
        <location evidence="1">Cell membrane</location>
        <topology evidence="1">Multi-pass membrane protein</topology>
    </subcellularLocation>
</comment>
<comment type="similarity">
    <text evidence="2">Belongs to the ABC-4 integral membrane protein family. LolC/E subfamily.</text>
</comment>
<dbReference type="InterPro" id="IPR051447">
    <property type="entry name" value="Lipoprotein-release_system"/>
</dbReference>
<evidence type="ECO:0000313" key="10">
    <source>
        <dbReference type="EMBL" id="ADC89170.1"/>
    </source>
</evidence>
<dbReference type="Proteomes" id="UP000002043">
    <property type="component" value="Chromosome"/>
</dbReference>
<dbReference type="Pfam" id="PF02687">
    <property type="entry name" value="FtsX"/>
    <property type="match status" value="1"/>
</dbReference>
<evidence type="ECO:0000259" key="9">
    <source>
        <dbReference type="Pfam" id="PF12704"/>
    </source>
</evidence>
<evidence type="ECO:0000256" key="6">
    <source>
        <dbReference type="ARBA" id="ARBA00023136"/>
    </source>
</evidence>
<evidence type="ECO:0000256" key="2">
    <source>
        <dbReference type="ARBA" id="ARBA00005236"/>
    </source>
</evidence>
<dbReference type="KEGG" id="tal:Thal_0536"/>
<dbReference type="InterPro" id="IPR003838">
    <property type="entry name" value="ABC3_permease_C"/>
</dbReference>